<evidence type="ECO:0000313" key="1">
    <source>
        <dbReference type="EMBL" id="GGZ44677.1"/>
    </source>
</evidence>
<organism evidence="1 2">
    <name type="scientific">Asticcacaulis endophyticus</name>
    <dbReference type="NCBI Taxonomy" id="1395890"/>
    <lineage>
        <taxon>Bacteria</taxon>
        <taxon>Pseudomonadati</taxon>
        <taxon>Pseudomonadota</taxon>
        <taxon>Alphaproteobacteria</taxon>
        <taxon>Caulobacterales</taxon>
        <taxon>Caulobacteraceae</taxon>
        <taxon>Asticcacaulis</taxon>
    </lineage>
</organism>
<keyword evidence="2" id="KW-1185">Reference proteome</keyword>
<accession>A0A918UYK1</accession>
<dbReference type="AlphaFoldDB" id="A0A918UYK1"/>
<reference evidence="1" key="1">
    <citation type="journal article" date="2014" name="Int. J. Syst. Evol. Microbiol.">
        <title>Complete genome sequence of Corynebacterium casei LMG S-19264T (=DSM 44701T), isolated from a smear-ripened cheese.</title>
        <authorList>
            <consortium name="US DOE Joint Genome Institute (JGI-PGF)"/>
            <person name="Walter F."/>
            <person name="Albersmeier A."/>
            <person name="Kalinowski J."/>
            <person name="Ruckert C."/>
        </authorList>
    </citation>
    <scope>NUCLEOTIDE SEQUENCE</scope>
    <source>
        <strain evidence="1">KCTC 32296</strain>
    </source>
</reference>
<reference evidence="1" key="2">
    <citation type="submission" date="2020-09" db="EMBL/GenBank/DDBJ databases">
        <authorList>
            <person name="Sun Q."/>
            <person name="Kim S."/>
        </authorList>
    </citation>
    <scope>NUCLEOTIDE SEQUENCE</scope>
    <source>
        <strain evidence="1">KCTC 32296</strain>
    </source>
</reference>
<protein>
    <submittedName>
        <fullName evidence="1">Uncharacterized protein</fullName>
    </submittedName>
</protein>
<proteinExistence type="predicted"/>
<sequence length="114" mass="12985">MRVTEKLALIDKIGRELQNRFSYVEIDAFLAEYKVSPPQNVTSNSKWIYSKAALSNVPEETVLKIADDLQLPINGKIGSLVEVPRNWRNVSSLRLFISHISKEKLKAARLKYAL</sequence>
<name>A0A918UYK1_9CAUL</name>
<dbReference type="Proteomes" id="UP000662572">
    <property type="component" value="Unassembled WGS sequence"/>
</dbReference>
<gene>
    <name evidence="1" type="ORF">GCM10011273_34340</name>
</gene>
<evidence type="ECO:0000313" key="2">
    <source>
        <dbReference type="Proteomes" id="UP000662572"/>
    </source>
</evidence>
<dbReference type="EMBL" id="BMZB01000007">
    <property type="protein sequence ID" value="GGZ44677.1"/>
    <property type="molecule type" value="Genomic_DNA"/>
</dbReference>
<comment type="caution">
    <text evidence="1">The sequence shown here is derived from an EMBL/GenBank/DDBJ whole genome shotgun (WGS) entry which is preliminary data.</text>
</comment>
<dbReference type="RefSeq" id="WP_189488918.1">
    <property type="nucleotide sequence ID" value="NZ_BMZB01000007.1"/>
</dbReference>